<dbReference type="OrthoDB" id="9772660at2"/>
<dbReference type="EMBL" id="QAON01000002">
    <property type="protein sequence ID" value="PTQ90656.1"/>
    <property type="molecule type" value="Genomic_DNA"/>
</dbReference>
<name>A0A2T5J297_9GAMM</name>
<accession>A0A2T5J297</accession>
<dbReference type="Pfam" id="PF09347">
    <property type="entry name" value="DUF1989"/>
    <property type="match status" value="1"/>
</dbReference>
<dbReference type="Proteomes" id="UP000244223">
    <property type="component" value="Unassembled WGS sequence"/>
</dbReference>
<organism evidence="2 3">
    <name type="scientific">Agitococcus lubricus</name>
    <dbReference type="NCBI Taxonomy" id="1077255"/>
    <lineage>
        <taxon>Bacteria</taxon>
        <taxon>Pseudomonadati</taxon>
        <taxon>Pseudomonadota</taxon>
        <taxon>Gammaproteobacteria</taxon>
        <taxon>Moraxellales</taxon>
        <taxon>Moraxellaceae</taxon>
        <taxon>Agitococcus</taxon>
    </lineage>
</organism>
<dbReference type="InterPro" id="IPR018959">
    <property type="entry name" value="DUF1989"/>
</dbReference>
<gene>
    <name evidence="2" type="ORF">C8N29_10256</name>
</gene>
<feature type="domain" description="DUF1989" evidence="1">
    <location>
        <begin position="11"/>
        <end position="182"/>
    </location>
</feature>
<evidence type="ECO:0000313" key="3">
    <source>
        <dbReference type="Proteomes" id="UP000244223"/>
    </source>
</evidence>
<evidence type="ECO:0000313" key="2">
    <source>
        <dbReference type="EMBL" id="PTQ90656.1"/>
    </source>
</evidence>
<keyword evidence="3" id="KW-1185">Reference proteome</keyword>
<dbReference type="NCBIfam" id="TIGR03425">
    <property type="entry name" value="urea_degr_2"/>
    <property type="match status" value="1"/>
</dbReference>
<dbReference type="PANTHER" id="PTHR31527:SF0">
    <property type="entry name" value="RE64534P"/>
    <property type="match status" value="1"/>
</dbReference>
<evidence type="ECO:0000259" key="1">
    <source>
        <dbReference type="Pfam" id="PF09347"/>
    </source>
</evidence>
<dbReference type="RefSeq" id="WP_107864508.1">
    <property type="nucleotide sequence ID" value="NZ_QAON01000002.1"/>
</dbReference>
<protein>
    <recommendedName>
        <fullName evidence="1">DUF1989 domain-containing protein</fullName>
    </recommendedName>
</protein>
<sequence length="241" mass="26668">MTTSAILWQELIPAGHHWSGLIRRGVVLKLTDVEGGANVATLFYNPEDKLERYNMADTLKAQHTAFLSKGHVCYSDMGRIFCSIIDDSVGWHDTFCGLSTASQITARYGDMRFGQARNDMYQNGQDSLLIELAKYGLGLRDLVPNINFFSKVSPDTTGKLHYHAQHSVAGSSVALRFEMNTLVALSTAPHPLSDQAYYAPKPILLTAYVADPVAADDLCRQHCSQNTRGFVLTERYYAGAK</sequence>
<dbReference type="AlphaFoldDB" id="A0A2T5J297"/>
<dbReference type="PANTHER" id="PTHR31527">
    <property type="entry name" value="RE64534P"/>
    <property type="match status" value="1"/>
</dbReference>
<proteinExistence type="predicted"/>
<comment type="caution">
    <text evidence="2">The sequence shown here is derived from an EMBL/GenBank/DDBJ whole genome shotgun (WGS) entry which is preliminary data.</text>
</comment>
<dbReference type="InterPro" id="IPR017792">
    <property type="entry name" value="UAAP1"/>
</dbReference>
<reference evidence="2 3" key="1">
    <citation type="submission" date="2018-04" db="EMBL/GenBank/DDBJ databases">
        <title>Genomic Encyclopedia of Archaeal and Bacterial Type Strains, Phase II (KMG-II): from individual species to whole genera.</title>
        <authorList>
            <person name="Goeker M."/>
        </authorList>
    </citation>
    <scope>NUCLEOTIDE SEQUENCE [LARGE SCALE GENOMIC DNA]</scope>
    <source>
        <strain evidence="2 3">DSM 5822</strain>
    </source>
</reference>